<feature type="signal peptide" evidence="3">
    <location>
        <begin position="1"/>
        <end position="33"/>
    </location>
</feature>
<dbReference type="Proteomes" id="UP000604046">
    <property type="component" value="Unassembled WGS sequence"/>
</dbReference>
<accession>A0A812U2K4</accession>
<protein>
    <submittedName>
        <fullName evidence="4">AspA protein</fullName>
    </submittedName>
</protein>
<evidence type="ECO:0000256" key="2">
    <source>
        <dbReference type="SAM" id="Phobius"/>
    </source>
</evidence>
<keyword evidence="2" id="KW-1133">Transmembrane helix</keyword>
<dbReference type="EMBL" id="CAJNDS010002629">
    <property type="protein sequence ID" value="CAE7549772.1"/>
    <property type="molecule type" value="Genomic_DNA"/>
</dbReference>
<keyword evidence="3" id="KW-0732">Signal</keyword>
<keyword evidence="5" id="KW-1185">Reference proteome</keyword>
<feature type="chain" id="PRO_5032531373" evidence="3">
    <location>
        <begin position="34"/>
        <end position="635"/>
    </location>
</feature>
<evidence type="ECO:0000313" key="5">
    <source>
        <dbReference type="Proteomes" id="UP000604046"/>
    </source>
</evidence>
<comment type="caution">
    <text evidence="4">The sequence shown here is derived from an EMBL/GenBank/DDBJ whole genome shotgun (WGS) entry which is preliminary data.</text>
</comment>
<name>A0A812U2K4_9DINO</name>
<evidence type="ECO:0000256" key="1">
    <source>
        <dbReference type="SAM" id="MobiDB-lite"/>
    </source>
</evidence>
<dbReference type="AlphaFoldDB" id="A0A812U2K4"/>
<feature type="compositionally biased region" description="Low complexity" evidence="1">
    <location>
        <begin position="430"/>
        <end position="442"/>
    </location>
</feature>
<feature type="region of interest" description="Disordered" evidence="1">
    <location>
        <begin position="424"/>
        <end position="445"/>
    </location>
</feature>
<reference evidence="4" key="1">
    <citation type="submission" date="2021-02" db="EMBL/GenBank/DDBJ databases">
        <authorList>
            <person name="Dougan E. K."/>
            <person name="Rhodes N."/>
            <person name="Thang M."/>
            <person name="Chan C."/>
        </authorList>
    </citation>
    <scope>NUCLEOTIDE SEQUENCE</scope>
</reference>
<sequence length="635" mass="69430">MVLRFPLALGKLSRLRWSFCFFLLQVVPCCANGASDEAVPEERNLRGDAVRDVLSTVVGLIHHVSEEQHEKPPQRDVGIACMLLGSVGFVMLLFYVVNWKDDDIRLYAWTIISTTTCLFTAVLSFSGFKVVTEMAIYVSEETTGFECIRAYVLFLLAFASLQLASKLISGAYCSLLESFHVLWVTRPWVQKHIQVVACFSGTDSAEGGVSRHPIVDYVGRSFITPPTHVFTASVDSRGPTFRTGAAIRRDLPVCATYATPSCGLTSTSRVASELIGDRCCALGLPADEWRERDPADGMNTGGEGRDRPAASPSSGHKRKGGGAINLDDDLPGAISQTETEIFPTPPDLAVNSLSIADVKTALRVEVQGFLGELRGVMGGMEKRITESMETKMAGLHTRLDDVQEQAKKHGEALTSLEARVFQLENGGGPSTTATGTASTSGSNTRRRAIVLGGYDRDTPRDTLLAELSSQVAKLQLDFDPSTMFATGIRRGTAIVPMHPKEGESEKDTSERFAKVLRQIREADIEVGVREDGKPRLLWAAWSKTQEQRQRSAYAGKVKRLLLTLDKEAQVECEWSSGTVWLGGTRVASATTAGPLAKETHTTKFGWLDVQKIAEKLGKEKKEIEDPWGDLEAQLR</sequence>
<evidence type="ECO:0000313" key="4">
    <source>
        <dbReference type="EMBL" id="CAE7549772.1"/>
    </source>
</evidence>
<keyword evidence="2" id="KW-0812">Transmembrane</keyword>
<proteinExistence type="predicted"/>
<gene>
    <name evidence="4" type="primary">aspA</name>
    <name evidence="4" type="ORF">SNAT2548_LOCUS30872</name>
</gene>
<dbReference type="OrthoDB" id="10652309at2759"/>
<evidence type="ECO:0000256" key="3">
    <source>
        <dbReference type="SAM" id="SignalP"/>
    </source>
</evidence>
<feature type="transmembrane region" description="Helical" evidence="2">
    <location>
        <begin position="106"/>
        <end position="128"/>
    </location>
</feature>
<keyword evidence="2" id="KW-0472">Membrane</keyword>
<organism evidence="4 5">
    <name type="scientific">Symbiodinium natans</name>
    <dbReference type="NCBI Taxonomy" id="878477"/>
    <lineage>
        <taxon>Eukaryota</taxon>
        <taxon>Sar</taxon>
        <taxon>Alveolata</taxon>
        <taxon>Dinophyceae</taxon>
        <taxon>Suessiales</taxon>
        <taxon>Symbiodiniaceae</taxon>
        <taxon>Symbiodinium</taxon>
    </lineage>
</organism>
<feature type="region of interest" description="Disordered" evidence="1">
    <location>
        <begin position="290"/>
        <end position="330"/>
    </location>
</feature>
<feature type="transmembrane region" description="Helical" evidence="2">
    <location>
        <begin position="77"/>
        <end position="97"/>
    </location>
</feature>